<dbReference type="Proteomes" id="UP000828390">
    <property type="component" value="Unassembled WGS sequence"/>
</dbReference>
<dbReference type="EMBL" id="JAIWYP010000002">
    <property type="protein sequence ID" value="KAH3862992.1"/>
    <property type="molecule type" value="Genomic_DNA"/>
</dbReference>
<dbReference type="AlphaFoldDB" id="A0A9D4LSJ6"/>
<organism evidence="1 2">
    <name type="scientific">Dreissena polymorpha</name>
    <name type="common">Zebra mussel</name>
    <name type="synonym">Mytilus polymorpha</name>
    <dbReference type="NCBI Taxonomy" id="45954"/>
    <lineage>
        <taxon>Eukaryota</taxon>
        <taxon>Metazoa</taxon>
        <taxon>Spiralia</taxon>
        <taxon>Lophotrochozoa</taxon>
        <taxon>Mollusca</taxon>
        <taxon>Bivalvia</taxon>
        <taxon>Autobranchia</taxon>
        <taxon>Heteroconchia</taxon>
        <taxon>Euheterodonta</taxon>
        <taxon>Imparidentia</taxon>
        <taxon>Neoheterodontei</taxon>
        <taxon>Myida</taxon>
        <taxon>Dreissenoidea</taxon>
        <taxon>Dreissenidae</taxon>
        <taxon>Dreissena</taxon>
    </lineage>
</organism>
<sequence>MPAITWHVGEWSEQTLRIPGQRGRPEFYQQEISSAYGMKNLVTVHPSVAFYTCPDCRDTAKPVIDVLVFLSDDTNQTTMPSNLL</sequence>
<accession>A0A9D4LSJ6</accession>
<evidence type="ECO:0000313" key="1">
    <source>
        <dbReference type="EMBL" id="KAH3862992.1"/>
    </source>
</evidence>
<proteinExistence type="predicted"/>
<comment type="caution">
    <text evidence="1">The sequence shown here is derived from an EMBL/GenBank/DDBJ whole genome shotgun (WGS) entry which is preliminary data.</text>
</comment>
<reference evidence="1" key="2">
    <citation type="submission" date="2020-11" db="EMBL/GenBank/DDBJ databases">
        <authorList>
            <person name="McCartney M.A."/>
            <person name="Auch B."/>
            <person name="Kono T."/>
            <person name="Mallez S."/>
            <person name="Becker A."/>
            <person name="Gohl D.M."/>
            <person name="Silverstein K.A.T."/>
            <person name="Koren S."/>
            <person name="Bechman K.B."/>
            <person name="Herman A."/>
            <person name="Abrahante J.E."/>
            <person name="Garbe J."/>
        </authorList>
    </citation>
    <scope>NUCLEOTIDE SEQUENCE</scope>
    <source>
        <strain evidence="1">Duluth1</strain>
        <tissue evidence="1">Whole animal</tissue>
    </source>
</reference>
<reference evidence="1" key="1">
    <citation type="journal article" date="2019" name="bioRxiv">
        <title>The Genome of the Zebra Mussel, Dreissena polymorpha: A Resource for Invasive Species Research.</title>
        <authorList>
            <person name="McCartney M.A."/>
            <person name="Auch B."/>
            <person name="Kono T."/>
            <person name="Mallez S."/>
            <person name="Zhang Y."/>
            <person name="Obille A."/>
            <person name="Becker A."/>
            <person name="Abrahante J.E."/>
            <person name="Garbe J."/>
            <person name="Badalamenti J.P."/>
            <person name="Herman A."/>
            <person name="Mangelson H."/>
            <person name="Liachko I."/>
            <person name="Sullivan S."/>
            <person name="Sone E.D."/>
            <person name="Koren S."/>
            <person name="Silverstein K.A.T."/>
            <person name="Beckman K.B."/>
            <person name="Gohl D.M."/>
        </authorList>
    </citation>
    <scope>NUCLEOTIDE SEQUENCE</scope>
    <source>
        <strain evidence="1">Duluth1</strain>
        <tissue evidence="1">Whole animal</tissue>
    </source>
</reference>
<keyword evidence="2" id="KW-1185">Reference proteome</keyword>
<protein>
    <submittedName>
        <fullName evidence="1">Uncharacterized protein</fullName>
    </submittedName>
</protein>
<name>A0A9D4LSJ6_DREPO</name>
<evidence type="ECO:0000313" key="2">
    <source>
        <dbReference type="Proteomes" id="UP000828390"/>
    </source>
</evidence>
<gene>
    <name evidence="1" type="ORF">DPMN_025968</name>
</gene>